<protein>
    <submittedName>
        <fullName evidence="1">Uncharacterized protein</fullName>
    </submittedName>
</protein>
<gene>
    <name evidence="1" type="ORF">FGO68_gene15152</name>
</gene>
<dbReference type="Proteomes" id="UP000785679">
    <property type="component" value="Unassembled WGS sequence"/>
</dbReference>
<evidence type="ECO:0000313" key="1">
    <source>
        <dbReference type="EMBL" id="TNV83383.1"/>
    </source>
</evidence>
<dbReference type="AlphaFoldDB" id="A0A8J8NY53"/>
<proteinExistence type="predicted"/>
<evidence type="ECO:0000313" key="2">
    <source>
        <dbReference type="Proteomes" id="UP000785679"/>
    </source>
</evidence>
<keyword evidence="2" id="KW-1185">Reference proteome</keyword>
<reference evidence="1" key="1">
    <citation type="submission" date="2019-06" db="EMBL/GenBank/DDBJ databases">
        <authorList>
            <person name="Zheng W."/>
        </authorList>
    </citation>
    <scope>NUCLEOTIDE SEQUENCE</scope>
    <source>
        <strain evidence="1">QDHG01</strain>
    </source>
</reference>
<dbReference type="EMBL" id="RRYP01003885">
    <property type="protein sequence ID" value="TNV83383.1"/>
    <property type="molecule type" value="Genomic_DNA"/>
</dbReference>
<name>A0A8J8NY53_HALGN</name>
<organism evidence="1 2">
    <name type="scientific">Halteria grandinella</name>
    <dbReference type="NCBI Taxonomy" id="5974"/>
    <lineage>
        <taxon>Eukaryota</taxon>
        <taxon>Sar</taxon>
        <taxon>Alveolata</taxon>
        <taxon>Ciliophora</taxon>
        <taxon>Intramacronucleata</taxon>
        <taxon>Spirotrichea</taxon>
        <taxon>Stichotrichia</taxon>
        <taxon>Sporadotrichida</taxon>
        <taxon>Halteriidae</taxon>
        <taxon>Halteria</taxon>
    </lineage>
</organism>
<comment type="caution">
    <text evidence="1">The sequence shown here is derived from an EMBL/GenBank/DDBJ whole genome shotgun (WGS) entry which is preliminary data.</text>
</comment>
<sequence length="83" mass="9079">MLSDGNDLARIQFWTTALSHSILSTLSQLPSLFMLSTHVKTSQLGQTISIAVALRVKERSFKDSHSDASNQSLAVFSQEKSAI</sequence>
<accession>A0A8J8NY53</accession>